<dbReference type="PATRIC" id="fig|992029.3.peg.522"/>
<dbReference type="EC" id="2.4.2.10" evidence="1"/>
<proteinExistence type="predicted"/>
<comment type="caution">
    <text evidence="1">The sequence shown here is derived from an EMBL/GenBank/DDBJ whole genome shotgun (WGS) entry which is preliminary data.</text>
</comment>
<organism evidence="1 2">
    <name type="scientific">Helicobacter pylori NQ4076</name>
    <dbReference type="NCBI Taxonomy" id="992029"/>
    <lineage>
        <taxon>Bacteria</taxon>
        <taxon>Pseudomonadati</taxon>
        <taxon>Campylobacterota</taxon>
        <taxon>Epsilonproteobacteria</taxon>
        <taxon>Campylobacterales</taxon>
        <taxon>Helicobacteraceae</taxon>
        <taxon>Helicobacter</taxon>
    </lineage>
</organism>
<dbReference type="EMBL" id="AKNX01000002">
    <property type="protein sequence ID" value="EJB34292.1"/>
    <property type="molecule type" value="Genomic_DNA"/>
</dbReference>
<dbReference type="GO" id="GO:0004588">
    <property type="term" value="F:orotate phosphoribosyltransferase activity"/>
    <property type="evidence" value="ECO:0007669"/>
    <property type="project" value="UniProtKB-EC"/>
</dbReference>
<dbReference type="Proteomes" id="UP000004074">
    <property type="component" value="Unassembled WGS sequence"/>
</dbReference>
<reference evidence="1 2" key="1">
    <citation type="journal article" date="2013" name="Pathog. Dis.">
        <title>Genome sequences of 65 Helicobacter pylori strains isolated from asymptomatic individuals and patients with gastric cancer, peptic ulcer disease, or gastritis.</title>
        <authorList>
            <person name="Blanchard T.G."/>
            <person name="Czinn S.J."/>
            <person name="Correa P."/>
            <person name="Nakazawa T."/>
            <person name="Keelan M."/>
            <person name="Morningstar L."/>
            <person name="Santana-Cruz I."/>
            <person name="Maroo A."/>
            <person name="McCracken C."/>
            <person name="Shefchek K."/>
            <person name="Daugherty S."/>
            <person name="Song Y."/>
            <person name="Fraser C.M."/>
            <person name="Fricke W.F."/>
        </authorList>
    </citation>
    <scope>NUCLEOTIDE SEQUENCE [LARGE SCALE GENOMIC DNA]</scope>
    <source>
        <strain evidence="1 2">NQ4076</strain>
    </source>
</reference>
<name>J0J926_HELPX</name>
<protein>
    <submittedName>
        <fullName evidence="1">Orotate phosphoribosyltransferase</fullName>
        <ecNumber evidence="1">2.4.2.10</ecNumber>
    </submittedName>
</protein>
<keyword evidence="1" id="KW-0808">Transferase</keyword>
<sequence length="54" mass="6777">MIEVIDYTYLYLKNLYFKSLRRFVLWVYPTYQYLTNIFTLKTLIFDKKLNLLEN</sequence>
<accession>J0J926</accession>
<gene>
    <name evidence="1" type="ORF">HPNQ4076_0540</name>
</gene>
<keyword evidence="1" id="KW-0328">Glycosyltransferase</keyword>
<evidence type="ECO:0000313" key="1">
    <source>
        <dbReference type="EMBL" id="EJB34292.1"/>
    </source>
</evidence>
<dbReference type="AlphaFoldDB" id="J0J926"/>
<dbReference type="RefSeq" id="WP_000573592.1">
    <property type="nucleotide sequence ID" value="NZ_AKNX01000002.1"/>
</dbReference>
<evidence type="ECO:0000313" key="2">
    <source>
        <dbReference type="Proteomes" id="UP000004074"/>
    </source>
</evidence>